<evidence type="ECO:0000313" key="8">
    <source>
        <dbReference type="Proteomes" id="UP000504603"/>
    </source>
</evidence>
<dbReference type="KEGG" id="mcha:111012424"/>
<evidence type="ECO:0000256" key="5">
    <source>
        <dbReference type="ARBA" id="ARBA00023242"/>
    </source>
</evidence>
<feature type="domain" description="WRKY" evidence="7">
    <location>
        <begin position="136"/>
        <end position="201"/>
    </location>
</feature>
<evidence type="ECO:0000256" key="1">
    <source>
        <dbReference type="ARBA" id="ARBA00004123"/>
    </source>
</evidence>
<proteinExistence type="predicted"/>
<dbReference type="InterPro" id="IPR044810">
    <property type="entry name" value="WRKY_plant"/>
</dbReference>
<dbReference type="GO" id="GO:0043565">
    <property type="term" value="F:sequence-specific DNA binding"/>
    <property type="evidence" value="ECO:0007669"/>
    <property type="project" value="InterPro"/>
</dbReference>
<dbReference type="PROSITE" id="PS50811">
    <property type="entry name" value="WRKY"/>
    <property type="match status" value="1"/>
</dbReference>
<dbReference type="AlphaFoldDB" id="A0A6J1CLP0"/>
<comment type="subcellular location">
    <subcellularLocation>
        <location evidence="1">Nucleus</location>
    </subcellularLocation>
</comment>
<reference evidence="9" key="1">
    <citation type="submission" date="2025-08" db="UniProtKB">
        <authorList>
            <consortium name="RefSeq"/>
        </authorList>
    </citation>
    <scope>IDENTIFICATION</scope>
    <source>
        <strain evidence="9">OHB3-1</strain>
    </source>
</reference>
<dbReference type="InterPro" id="IPR003657">
    <property type="entry name" value="WRKY_dom"/>
</dbReference>
<dbReference type="RefSeq" id="XP_022142261.1">
    <property type="nucleotide sequence ID" value="XM_022286569.1"/>
</dbReference>
<evidence type="ECO:0000259" key="7">
    <source>
        <dbReference type="PROSITE" id="PS50811"/>
    </source>
</evidence>
<dbReference type="SMART" id="SM00774">
    <property type="entry name" value="WRKY"/>
    <property type="match status" value="1"/>
</dbReference>
<evidence type="ECO:0000256" key="6">
    <source>
        <dbReference type="SAM" id="MobiDB-lite"/>
    </source>
</evidence>
<sequence length="293" mass="32256">MSDEFRELFFSNPFRDHGGMDYTEGMDYDSLARAFGLDSDQAIDNIESPHQRLGAGGNSNSNEISGTPMNSSGSFSSSEEDDSGKSGKEKTDHQISKEMEEDHNYGGGESSKAATKSKKKGEKKEREPRFAFMTKSEVDHLEDGYRWRKYGQKAVKNSAYPRSYYRCTTQKCGVKKRVERSFEDPSIVITTYEGQHNHPIPATLRGNLSVASAFPPSMLTPMPVVGAARFLPDQLLLSNNNNASAGHNHVAGAAASAYSQSSLGYSYGGRQPEYGLLQDIFPAPSSSFFNRQP</sequence>
<evidence type="ECO:0000313" key="9">
    <source>
        <dbReference type="RefSeq" id="XP_022142261.1"/>
    </source>
</evidence>
<dbReference type="GeneID" id="111012424"/>
<organism evidence="8 9">
    <name type="scientific">Momordica charantia</name>
    <name type="common">Bitter gourd</name>
    <name type="synonym">Balsam pear</name>
    <dbReference type="NCBI Taxonomy" id="3673"/>
    <lineage>
        <taxon>Eukaryota</taxon>
        <taxon>Viridiplantae</taxon>
        <taxon>Streptophyta</taxon>
        <taxon>Embryophyta</taxon>
        <taxon>Tracheophyta</taxon>
        <taxon>Spermatophyta</taxon>
        <taxon>Magnoliopsida</taxon>
        <taxon>eudicotyledons</taxon>
        <taxon>Gunneridae</taxon>
        <taxon>Pentapetalae</taxon>
        <taxon>rosids</taxon>
        <taxon>fabids</taxon>
        <taxon>Cucurbitales</taxon>
        <taxon>Cucurbitaceae</taxon>
        <taxon>Momordiceae</taxon>
        <taxon>Momordica</taxon>
    </lineage>
</organism>
<evidence type="ECO:0000256" key="3">
    <source>
        <dbReference type="ARBA" id="ARBA00023125"/>
    </source>
</evidence>
<dbReference type="GO" id="GO:0005634">
    <property type="term" value="C:nucleus"/>
    <property type="evidence" value="ECO:0007669"/>
    <property type="project" value="UniProtKB-SubCell"/>
</dbReference>
<name>A0A6J1CLP0_MOMCH</name>
<dbReference type="GO" id="GO:0003700">
    <property type="term" value="F:DNA-binding transcription factor activity"/>
    <property type="evidence" value="ECO:0007669"/>
    <property type="project" value="InterPro"/>
</dbReference>
<dbReference type="OrthoDB" id="693960at2759"/>
<evidence type="ECO:0000256" key="2">
    <source>
        <dbReference type="ARBA" id="ARBA00023015"/>
    </source>
</evidence>
<keyword evidence="3" id="KW-0238">DNA-binding</keyword>
<accession>A0A6J1CLP0</accession>
<dbReference type="PANTHER" id="PTHR31221">
    <property type="entry name" value="WRKY TRANSCRIPTION FACTOR PROTEIN 1-RELATED"/>
    <property type="match status" value="1"/>
</dbReference>
<protein>
    <submittedName>
        <fullName evidence="9">Probable WRKY transcription factor 71</fullName>
    </submittedName>
</protein>
<keyword evidence="4" id="KW-0804">Transcription</keyword>
<dbReference type="FunFam" id="2.20.25.80:FF:000003">
    <property type="entry name" value="WRKY transcription factor 57"/>
    <property type="match status" value="1"/>
</dbReference>
<dbReference type="Proteomes" id="UP000504603">
    <property type="component" value="Unplaced"/>
</dbReference>
<evidence type="ECO:0000256" key="4">
    <source>
        <dbReference type="ARBA" id="ARBA00023163"/>
    </source>
</evidence>
<keyword evidence="5" id="KW-0539">Nucleus</keyword>
<feature type="region of interest" description="Disordered" evidence="6">
    <location>
        <begin position="42"/>
        <end position="130"/>
    </location>
</feature>
<dbReference type="Gene3D" id="2.20.25.80">
    <property type="entry name" value="WRKY domain"/>
    <property type="match status" value="1"/>
</dbReference>
<feature type="compositionally biased region" description="Polar residues" evidence="6">
    <location>
        <begin position="58"/>
        <end position="70"/>
    </location>
</feature>
<dbReference type="SUPFAM" id="SSF118290">
    <property type="entry name" value="WRKY DNA-binding domain"/>
    <property type="match status" value="1"/>
</dbReference>
<keyword evidence="8" id="KW-1185">Reference proteome</keyword>
<gene>
    <name evidence="9" type="primary">LOC111012424</name>
</gene>
<feature type="compositionally biased region" description="Basic and acidic residues" evidence="6">
    <location>
        <begin position="83"/>
        <end position="104"/>
    </location>
</feature>
<dbReference type="Pfam" id="PF03106">
    <property type="entry name" value="WRKY"/>
    <property type="match status" value="1"/>
</dbReference>
<dbReference type="PANTHER" id="PTHR31221:SF334">
    <property type="entry name" value="WRKY TRANSCRIPTION FACTOR 57-RELATED"/>
    <property type="match status" value="1"/>
</dbReference>
<keyword evidence="2" id="KW-0805">Transcription regulation</keyword>
<dbReference type="InterPro" id="IPR036576">
    <property type="entry name" value="WRKY_dom_sf"/>
</dbReference>